<organism evidence="8">
    <name type="scientific">Corethron hystrix</name>
    <dbReference type="NCBI Taxonomy" id="216773"/>
    <lineage>
        <taxon>Eukaryota</taxon>
        <taxon>Sar</taxon>
        <taxon>Stramenopiles</taxon>
        <taxon>Ochrophyta</taxon>
        <taxon>Bacillariophyta</taxon>
        <taxon>Coscinodiscophyceae</taxon>
        <taxon>Corethrophycidae</taxon>
        <taxon>Corethrales</taxon>
        <taxon>Corethraceae</taxon>
        <taxon>Corethron</taxon>
    </lineage>
</organism>
<keyword evidence="2 4" id="KW-0863">Zinc-finger</keyword>
<keyword evidence="3" id="KW-0862">Zinc</keyword>
<dbReference type="InterPro" id="IPR011011">
    <property type="entry name" value="Znf_FYVE_PHD"/>
</dbReference>
<feature type="region of interest" description="Disordered" evidence="5">
    <location>
        <begin position="119"/>
        <end position="279"/>
    </location>
</feature>
<reference evidence="8" key="1">
    <citation type="submission" date="2021-01" db="EMBL/GenBank/DDBJ databases">
        <authorList>
            <person name="Corre E."/>
            <person name="Pelletier E."/>
            <person name="Niang G."/>
            <person name="Scheremetjew M."/>
            <person name="Finn R."/>
            <person name="Kale V."/>
            <person name="Holt S."/>
            <person name="Cochrane G."/>
            <person name="Meng A."/>
            <person name="Brown T."/>
            <person name="Cohen L."/>
        </authorList>
    </citation>
    <scope>NUCLEOTIDE SEQUENCE</scope>
    <source>
        <strain evidence="8">308</strain>
    </source>
</reference>
<feature type="compositionally biased region" description="Basic residues" evidence="5">
    <location>
        <begin position="172"/>
        <end position="182"/>
    </location>
</feature>
<evidence type="ECO:0000256" key="1">
    <source>
        <dbReference type="ARBA" id="ARBA00022723"/>
    </source>
</evidence>
<sequence>MNATLSLKENRDSGEKMDHDASFELRDEKEDRITTPRTSIAYTQELFQDKLPPVAVPNVTNAPDSLEFLCVSSDVLSRSNSSVDNNPDQRDKTPATPMFKKKNRLKKFTAVDSELNSFDIDSDGTPMLLSQTSPRSDQAESADQASTGTGGGSIKGIINAHSIDRKSSSAARNRRSTRRSHSGKSFAFDEQPTMRGLPRSSSFSSSLSVSTATSKKKPSPGCKARTTQRPVKLTKGLRTPTSLTSAASSIFQELENNQMSPETSRSPPKSTRAQQLKSKISKASETLFGDNGVPDRYGKGESTVIPRTLLPHSVTYDTRAKQWVGTIATTQDKHGPKHCRVFFYDTEEEAKSSTLSNTPPVMCTSDRCMNCNGKFAVFKRSYNCTNCGACVCQSCSDASWPAKMVPPLYNKTIYSSVKVCISCDRLNKALKKALLAGDFGQVIAIHVTGNVNLRRPFVDPKNTMYPIHCSVISGNVELTRWLIEQHRTPIYSSKGDGKTAKVSPLLTGKGQSLVYIAALNRNAEMLRYLVVERGISLKSIKCVTTALAALSSVLRHVPNENSLQNSNPDEDGYIPHISSETSCASIATTGSTLSANNVRGNFDVIESAVEMNTKDDISSQQLETQVEENDTEECIICFDKKIDCVMVPCGHQICCFNCASATTCCPICKANCTVIKIYRK</sequence>
<dbReference type="SUPFAM" id="SSF57903">
    <property type="entry name" value="FYVE/PHD zinc finger"/>
    <property type="match status" value="1"/>
</dbReference>
<dbReference type="InterPro" id="IPR013083">
    <property type="entry name" value="Znf_RING/FYVE/PHD"/>
</dbReference>
<evidence type="ECO:0000259" key="6">
    <source>
        <dbReference type="PROSITE" id="PS50089"/>
    </source>
</evidence>
<evidence type="ECO:0000259" key="7">
    <source>
        <dbReference type="PROSITE" id="PS50178"/>
    </source>
</evidence>
<evidence type="ECO:0000256" key="5">
    <source>
        <dbReference type="SAM" id="MobiDB-lite"/>
    </source>
</evidence>
<dbReference type="PROSITE" id="PS50178">
    <property type="entry name" value="ZF_FYVE"/>
    <property type="match status" value="1"/>
</dbReference>
<proteinExistence type="predicted"/>
<evidence type="ECO:0000256" key="2">
    <source>
        <dbReference type="ARBA" id="ARBA00022771"/>
    </source>
</evidence>
<feature type="compositionally biased region" description="Polar residues" evidence="5">
    <location>
        <begin position="239"/>
        <end position="279"/>
    </location>
</feature>
<feature type="domain" description="FYVE-type" evidence="7">
    <location>
        <begin position="365"/>
        <end position="423"/>
    </location>
</feature>
<dbReference type="Gene3D" id="3.30.40.10">
    <property type="entry name" value="Zinc/RING finger domain, C3HC4 (zinc finger)"/>
    <property type="match status" value="2"/>
</dbReference>
<feature type="compositionally biased region" description="Basic and acidic residues" evidence="5">
    <location>
        <begin position="8"/>
        <end position="32"/>
    </location>
</feature>
<gene>
    <name evidence="8" type="ORF">CHYS00102_LOCUS20853</name>
</gene>
<feature type="compositionally biased region" description="Polar residues" evidence="5">
    <location>
        <begin position="128"/>
        <end position="145"/>
    </location>
</feature>
<evidence type="ECO:0000256" key="4">
    <source>
        <dbReference type="PROSITE-ProRule" id="PRU00175"/>
    </source>
</evidence>
<dbReference type="CDD" id="cd00065">
    <property type="entry name" value="FYVE_like_SF"/>
    <property type="match status" value="1"/>
</dbReference>
<dbReference type="SUPFAM" id="SSF140860">
    <property type="entry name" value="Pseudo ankyrin repeat-like"/>
    <property type="match status" value="1"/>
</dbReference>
<dbReference type="PROSITE" id="PS50089">
    <property type="entry name" value="ZF_RING_2"/>
    <property type="match status" value="1"/>
</dbReference>
<evidence type="ECO:0000256" key="3">
    <source>
        <dbReference type="ARBA" id="ARBA00022833"/>
    </source>
</evidence>
<dbReference type="Pfam" id="PF01363">
    <property type="entry name" value="FYVE"/>
    <property type="match status" value="1"/>
</dbReference>
<dbReference type="InterPro" id="IPR017455">
    <property type="entry name" value="Znf_FYVE-rel"/>
</dbReference>
<dbReference type="InterPro" id="IPR000306">
    <property type="entry name" value="Znf_FYVE"/>
</dbReference>
<accession>A0A7S1BQP3</accession>
<dbReference type="PANTHER" id="PTHR14879:SF5">
    <property type="entry name" value="RING-TYPE DOMAIN-CONTAINING PROTEIN"/>
    <property type="match status" value="1"/>
</dbReference>
<feature type="compositionally biased region" description="Low complexity" evidence="5">
    <location>
        <begin position="200"/>
        <end position="213"/>
    </location>
</feature>
<evidence type="ECO:0008006" key="9">
    <source>
        <dbReference type="Google" id="ProtNLM"/>
    </source>
</evidence>
<feature type="region of interest" description="Disordered" evidence="5">
    <location>
        <begin position="1"/>
        <end position="32"/>
    </location>
</feature>
<name>A0A7S1BQP3_9STRA</name>
<feature type="region of interest" description="Disordered" evidence="5">
    <location>
        <begin position="77"/>
        <end position="101"/>
    </location>
</feature>
<feature type="domain" description="RING-type" evidence="6">
    <location>
        <begin position="634"/>
        <end position="669"/>
    </location>
</feature>
<dbReference type="InterPro" id="IPR001841">
    <property type="entry name" value="Znf_RING"/>
</dbReference>
<dbReference type="SMART" id="SM00064">
    <property type="entry name" value="FYVE"/>
    <property type="match status" value="1"/>
</dbReference>
<evidence type="ECO:0000313" key="8">
    <source>
        <dbReference type="EMBL" id="CAD8893644.1"/>
    </source>
</evidence>
<dbReference type="EMBL" id="HBFR01028712">
    <property type="protein sequence ID" value="CAD8893644.1"/>
    <property type="molecule type" value="Transcribed_RNA"/>
</dbReference>
<feature type="compositionally biased region" description="Low complexity" evidence="5">
    <location>
        <begin position="77"/>
        <end position="86"/>
    </location>
</feature>
<protein>
    <recommendedName>
        <fullName evidence="9">RING-type domain-containing protein</fullName>
    </recommendedName>
</protein>
<dbReference type="PANTHER" id="PTHR14879">
    <property type="entry name" value="CASPASE REGULATOR, RING FINGER DOMAIN-CONTAINING"/>
    <property type="match status" value="1"/>
</dbReference>
<dbReference type="Pfam" id="PF13920">
    <property type="entry name" value="zf-C3HC4_3"/>
    <property type="match status" value="1"/>
</dbReference>
<dbReference type="InterPro" id="IPR051728">
    <property type="entry name" value="RING-FYVE_E3_ubiquitin-ligase"/>
</dbReference>
<dbReference type="AlphaFoldDB" id="A0A7S1BQP3"/>
<keyword evidence="1" id="KW-0479">Metal-binding</keyword>
<dbReference type="GO" id="GO:0008270">
    <property type="term" value="F:zinc ion binding"/>
    <property type="evidence" value="ECO:0007669"/>
    <property type="project" value="UniProtKB-KW"/>
</dbReference>